<evidence type="ECO:0000256" key="7">
    <source>
        <dbReference type="ARBA" id="ARBA00049041"/>
    </source>
</evidence>
<proteinExistence type="inferred from homology"/>
<dbReference type="Proteomes" id="UP000005237">
    <property type="component" value="Unassembled WGS sequence"/>
</dbReference>
<dbReference type="GO" id="GO:0004177">
    <property type="term" value="F:aminopeptidase activity"/>
    <property type="evidence" value="ECO:0007669"/>
    <property type="project" value="UniProtKB-KW"/>
</dbReference>
<evidence type="ECO:0000256" key="5">
    <source>
        <dbReference type="ARBA" id="ARBA00034848"/>
    </source>
</evidence>
<evidence type="ECO:0000313" key="8">
    <source>
        <dbReference type="EnsemblMetazoa" id="CJA11377.1"/>
    </source>
</evidence>
<reference evidence="8" key="2">
    <citation type="submission" date="2022-06" db="UniProtKB">
        <authorList>
            <consortium name="EnsemblMetazoa"/>
        </authorList>
    </citation>
    <scope>IDENTIFICATION</scope>
    <source>
        <strain evidence="8">DF5081</strain>
    </source>
</reference>
<name>A0A8R1I0T6_CAEJA</name>
<keyword evidence="2" id="KW-0645">Protease</keyword>
<dbReference type="InterPro" id="IPR040043">
    <property type="entry name" value="ACTMAP"/>
</dbReference>
<dbReference type="Pfam" id="PF21646">
    <property type="entry name" value="ACTMAP-like_C"/>
    <property type="match status" value="1"/>
</dbReference>
<dbReference type="EnsemblMetazoa" id="CJA11377.1">
    <property type="protein sequence ID" value="CJA11377.1"/>
    <property type="gene ID" value="WBGene00130581"/>
</dbReference>
<keyword evidence="3" id="KW-0378">Hydrolase</keyword>
<keyword evidence="9" id="KW-1185">Reference proteome</keyword>
<keyword evidence="1" id="KW-0031">Aminopeptidase</keyword>
<dbReference type="GO" id="GO:0006508">
    <property type="term" value="P:proteolysis"/>
    <property type="evidence" value="ECO:0007669"/>
    <property type="project" value="UniProtKB-KW"/>
</dbReference>
<organism evidence="8 9">
    <name type="scientific">Caenorhabditis japonica</name>
    <dbReference type="NCBI Taxonomy" id="281687"/>
    <lineage>
        <taxon>Eukaryota</taxon>
        <taxon>Metazoa</taxon>
        <taxon>Ecdysozoa</taxon>
        <taxon>Nematoda</taxon>
        <taxon>Chromadorea</taxon>
        <taxon>Rhabditida</taxon>
        <taxon>Rhabditina</taxon>
        <taxon>Rhabditomorpha</taxon>
        <taxon>Rhabditoidea</taxon>
        <taxon>Rhabditidae</taxon>
        <taxon>Peloderinae</taxon>
        <taxon>Caenorhabditis</taxon>
    </lineage>
</organism>
<accession>A0A8R1I0T6</accession>
<protein>
    <recommendedName>
        <fullName evidence="5">Actin maturation protease</fullName>
    </recommendedName>
    <alternativeName>
        <fullName evidence="6">Actin aminopeptidase ACTMAP</fullName>
    </alternativeName>
</protein>
<evidence type="ECO:0000256" key="1">
    <source>
        <dbReference type="ARBA" id="ARBA00022438"/>
    </source>
</evidence>
<dbReference type="PANTHER" id="PTHR28631">
    <property type="entry name" value="UPF0692 PROTEIN C19ORF54"/>
    <property type="match status" value="1"/>
</dbReference>
<evidence type="ECO:0000313" key="9">
    <source>
        <dbReference type="Proteomes" id="UP000005237"/>
    </source>
</evidence>
<comment type="catalytic activity">
    <reaction evidence="7">
        <text>N-terminal N(alpha)-acetyl-L-cysteinyl-L-aspartyl-[protein] + H2O = N-terminal L-aspartyl-[protein] + N-acetyl-L-cysteine</text>
        <dbReference type="Rhea" id="RHEA:74579"/>
        <dbReference type="Rhea" id="RHEA-COMP:12669"/>
        <dbReference type="Rhea" id="RHEA-COMP:18395"/>
        <dbReference type="ChEBI" id="CHEBI:15377"/>
        <dbReference type="ChEBI" id="CHEBI:64720"/>
        <dbReference type="ChEBI" id="CHEBI:78236"/>
        <dbReference type="ChEBI" id="CHEBI:193599"/>
    </reaction>
    <physiologicalReaction direction="left-to-right" evidence="7">
        <dbReference type="Rhea" id="RHEA:74580"/>
    </physiologicalReaction>
</comment>
<dbReference type="AlphaFoldDB" id="A0A8R1I0T6"/>
<comment type="similarity">
    <text evidence="4">Belongs to the ACTMAP family.</text>
</comment>
<evidence type="ECO:0000256" key="4">
    <source>
        <dbReference type="ARBA" id="ARBA00034725"/>
    </source>
</evidence>
<evidence type="ECO:0000256" key="2">
    <source>
        <dbReference type="ARBA" id="ARBA00022670"/>
    </source>
</evidence>
<reference evidence="9" key="1">
    <citation type="submission" date="2010-08" db="EMBL/GenBank/DDBJ databases">
        <authorList>
            <consortium name="Caenorhabditis japonica Sequencing Consortium"/>
            <person name="Wilson R.K."/>
        </authorList>
    </citation>
    <scope>NUCLEOTIDE SEQUENCE [LARGE SCALE GENOMIC DNA]</scope>
    <source>
        <strain evidence="9">DF5081</strain>
    </source>
</reference>
<sequence>MDSSAPFDISEFPHITQIRLKSFTGELGGKIRINCSGITPKQQKGPTCGLVALSMCLEHFGVVVDVETILEKAREMGFTKQGEMYSAEFLASLINEFLPNSASASNFPDAKTFSQSIFDGNLLLIAYDCGPNYQPVYKNGNSAHWLLAVSLAPA</sequence>
<evidence type="ECO:0000256" key="3">
    <source>
        <dbReference type="ARBA" id="ARBA00022801"/>
    </source>
</evidence>
<dbReference type="PANTHER" id="PTHR28631:SF1">
    <property type="entry name" value="ACTIN MATURATION PROTEASE"/>
    <property type="match status" value="1"/>
</dbReference>
<evidence type="ECO:0000256" key="6">
    <source>
        <dbReference type="ARBA" id="ARBA00034908"/>
    </source>
</evidence>